<evidence type="ECO:0000256" key="2">
    <source>
        <dbReference type="SAM" id="Phobius"/>
    </source>
</evidence>
<dbReference type="OrthoDB" id="3460188at2"/>
<feature type="compositionally biased region" description="Pro residues" evidence="1">
    <location>
        <begin position="443"/>
        <end position="486"/>
    </location>
</feature>
<dbReference type="AlphaFoldDB" id="K5BIM6"/>
<proteinExistence type="predicted"/>
<dbReference type="InterPro" id="IPR003399">
    <property type="entry name" value="Mce/MlaD"/>
</dbReference>
<organism evidence="3 4">
    <name type="scientific">Mycolicibacterium hassiacum (strain DSM 44199 / CIP 105218 / JCM 12690 / 3849)</name>
    <name type="common">Mycobacterium hassiacum</name>
    <dbReference type="NCBI Taxonomy" id="1122247"/>
    <lineage>
        <taxon>Bacteria</taxon>
        <taxon>Bacillati</taxon>
        <taxon>Actinomycetota</taxon>
        <taxon>Actinomycetes</taxon>
        <taxon>Mycobacteriales</taxon>
        <taxon>Mycobacteriaceae</taxon>
        <taxon>Mycolicibacterium</taxon>
    </lineage>
</organism>
<evidence type="ECO:0000313" key="4">
    <source>
        <dbReference type="Proteomes" id="UP000006265"/>
    </source>
</evidence>
<dbReference type="EMBL" id="AMRA01000123">
    <property type="protein sequence ID" value="EKF21629.1"/>
    <property type="molecule type" value="Genomic_DNA"/>
</dbReference>
<dbReference type="PANTHER" id="PTHR33371">
    <property type="entry name" value="INTERMEMBRANE PHOSPHOLIPID TRANSPORT SYSTEM BINDING PROTEIN MLAD-RELATED"/>
    <property type="match status" value="1"/>
</dbReference>
<accession>K5BIM6</accession>
<feature type="region of interest" description="Disordered" evidence="1">
    <location>
        <begin position="443"/>
        <end position="498"/>
    </location>
</feature>
<dbReference type="GO" id="GO:0005576">
    <property type="term" value="C:extracellular region"/>
    <property type="evidence" value="ECO:0007669"/>
    <property type="project" value="TreeGrafter"/>
</dbReference>
<keyword evidence="4" id="KW-1185">Reference proteome</keyword>
<dbReference type="GO" id="GO:0051701">
    <property type="term" value="P:biological process involved in interaction with host"/>
    <property type="evidence" value="ECO:0007669"/>
    <property type="project" value="TreeGrafter"/>
</dbReference>
<dbReference type="NCBIfam" id="TIGR00996">
    <property type="entry name" value="Mtu_fam_mce"/>
    <property type="match status" value="1"/>
</dbReference>
<dbReference type="Proteomes" id="UP000006265">
    <property type="component" value="Unassembled WGS sequence"/>
</dbReference>
<dbReference type="InterPro" id="IPR052336">
    <property type="entry name" value="MlaD_Phospholipid_Transporter"/>
</dbReference>
<evidence type="ECO:0000313" key="3">
    <source>
        <dbReference type="EMBL" id="EKF21629.1"/>
    </source>
</evidence>
<keyword evidence="2" id="KW-1133">Transmembrane helix</keyword>
<dbReference type="InterPro" id="IPR005693">
    <property type="entry name" value="Mce"/>
</dbReference>
<dbReference type="RefSeq" id="WP_005631567.1">
    <property type="nucleotide sequence ID" value="NZ_AMRA01000123.1"/>
</dbReference>
<protein>
    <submittedName>
        <fullName evidence="3">Mce related family protein</fullName>
    </submittedName>
</protein>
<dbReference type="Pfam" id="PF02470">
    <property type="entry name" value="MlaD"/>
    <property type="match status" value="1"/>
</dbReference>
<feature type="transmembrane region" description="Helical" evidence="2">
    <location>
        <begin position="12"/>
        <end position="35"/>
    </location>
</feature>
<dbReference type="PATRIC" id="fig|1122247.3.peg.4188"/>
<comment type="caution">
    <text evidence="3">The sequence shown here is derived from an EMBL/GenBank/DDBJ whole genome shotgun (WGS) entry which is preliminary data.</text>
</comment>
<keyword evidence="2" id="KW-0812">Transmembrane</keyword>
<keyword evidence="2" id="KW-0472">Membrane</keyword>
<evidence type="ECO:0000256" key="1">
    <source>
        <dbReference type="SAM" id="MobiDB-lite"/>
    </source>
</evidence>
<sequence>MINEHRGERRIHPAWWTLGLIVSVVAFVAVCSALYSGAFNRYVPVTVRSDRAGLIMETGGKVMMQGVQVGRVSGITHSHGEARLEVQLFADEAKKIPANVTARIRATTIFGAKYVDLIFPEKPSAQRIEAGAVLTSDNTTTEVNTVFENLVGVLDQVNPAKLNATLAALAEGFGGQGERMGEAIDAANQVLAEVNSRSDTLRRDWVALKGFSDTYATAADDLVSVLDSSSTTSETVTRQAATLDALLINLLGMSTTGIDLLVPNQRNLIDAINKLQTTTSLVKKYDPALTCTLLGTAYWLDDMGGEAAVGGNGKSFMADATILLADDMYEFPRHLPIIAAKGGPGGKPGCGSLPQADKKFPVRQLITNTGWGRGIDIRPNPGIGHPCYANYLPVTRAVPEPPSIRKCLPGPAPGPIPYPGAPPYGAALYGPGGVPLWPGIPPAGTPPPVPVPGTPVAPGKIPPNPPPPAVFGAPPPPTAAPAPEPTSPNGVEAESTPR</sequence>
<name>K5BIM6_MYCHD</name>
<dbReference type="InterPro" id="IPR024516">
    <property type="entry name" value="Mce_C"/>
</dbReference>
<gene>
    <name evidence="3" type="ORF">C731_4368</name>
</gene>
<dbReference type="STRING" id="1122247.GCA_000379865_00336"/>
<dbReference type="PANTHER" id="PTHR33371:SF19">
    <property type="entry name" value="MCE-FAMILY PROTEIN MCE4A"/>
    <property type="match status" value="1"/>
</dbReference>
<dbReference type="eggNOG" id="COG1463">
    <property type="taxonomic scope" value="Bacteria"/>
</dbReference>
<reference evidence="3 4" key="1">
    <citation type="journal article" date="2012" name="J. Bacteriol.">
        <title>Genome sequence of Mycobacterium hassiacum DSM 44199, a rare source of heat-stable mycobacterial proteins.</title>
        <authorList>
            <person name="Tiago I."/>
            <person name="Maranha A."/>
            <person name="Mendes V."/>
            <person name="Alarico S."/>
            <person name="Moynihan P.J."/>
            <person name="Clarke A.J."/>
            <person name="Macedo-Ribeiro S."/>
            <person name="Pereira P.J."/>
            <person name="Empadinhas N."/>
        </authorList>
    </citation>
    <scope>NUCLEOTIDE SEQUENCE [LARGE SCALE GENOMIC DNA]</scope>
    <source>
        <strain evidence="4">DSM 44199 / CIP 105218 / JCM 12690 / 3849</strain>
    </source>
</reference>
<dbReference type="Pfam" id="PF11887">
    <property type="entry name" value="Mce4_CUP1"/>
    <property type="match status" value="1"/>
</dbReference>